<sequence>MSLRLKILETATLQQILSLPQSLEESINNQETPEGLVSQQHDPEQPVIVQPPPERSSDSFVGLNEWSYSSVPDAKGKDVRASAGILSEEEVQELYKLNAQQLMIEMKEIKDVKYSDPHFFLPLEEIYLGSKVLAALPVTHLEENQVKRLRVDSQNFYVAAVSELLREFPIGNLQGLKTLNLMNPYLLVKPSEKKTTKSTEKLLELHHHLLQLRSLHTHFPKFIKEDDYNVVDEE</sequence>
<dbReference type="AlphaFoldDB" id="A0A9P0EYA6"/>
<evidence type="ECO:0000313" key="2">
    <source>
        <dbReference type="Proteomes" id="UP001152759"/>
    </source>
</evidence>
<gene>
    <name evidence="1" type="ORF">BEMITA_LOCUS3469</name>
</gene>
<keyword evidence="2" id="KW-1185">Reference proteome</keyword>
<evidence type="ECO:0000313" key="1">
    <source>
        <dbReference type="EMBL" id="CAH0384093.1"/>
    </source>
</evidence>
<dbReference type="Proteomes" id="UP001152759">
    <property type="component" value="Chromosome 2"/>
</dbReference>
<name>A0A9P0EYA6_BEMTA</name>
<accession>A0A9P0EYA6</accession>
<organism evidence="1 2">
    <name type="scientific">Bemisia tabaci</name>
    <name type="common">Sweetpotato whitefly</name>
    <name type="synonym">Aleurodes tabaci</name>
    <dbReference type="NCBI Taxonomy" id="7038"/>
    <lineage>
        <taxon>Eukaryota</taxon>
        <taxon>Metazoa</taxon>
        <taxon>Ecdysozoa</taxon>
        <taxon>Arthropoda</taxon>
        <taxon>Hexapoda</taxon>
        <taxon>Insecta</taxon>
        <taxon>Pterygota</taxon>
        <taxon>Neoptera</taxon>
        <taxon>Paraneoptera</taxon>
        <taxon>Hemiptera</taxon>
        <taxon>Sternorrhyncha</taxon>
        <taxon>Aleyrodoidea</taxon>
        <taxon>Aleyrodidae</taxon>
        <taxon>Aleyrodinae</taxon>
        <taxon>Bemisia</taxon>
    </lineage>
</organism>
<proteinExistence type="predicted"/>
<dbReference type="EMBL" id="OU963863">
    <property type="protein sequence ID" value="CAH0384093.1"/>
    <property type="molecule type" value="Genomic_DNA"/>
</dbReference>
<protein>
    <submittedName>
        <fullName evidence="1">Uncharacterized protein</fullName>
    </submittedName>
</protein>
<reference evidence="1" key="1">
    <citation type="submission" date="2021-12" db="EMBL/GenBank/DDBJ databases">
        <authorList>
            <person name="King R."/>
        </authorList>
    </citation>
    <scope>NUCLEOTIDE SEQUENCE</scope>
</reference>